<feature type="non-terminal residue" evidence="1">
    <location>
        <position position="98"/>
    </location>
</feature>
<dbReference type="Proteomes" id="UP000054359">
    <property type="component" value="Unassembled WGS sequence"/>
</dbReference>
<name>A0A087TSD1_STEMI</name>
<organism evidence="1 2">
    <name type="scientific">Stegodyphus mimosarum</name>
    <name type="common">African social velvet spider</name>
    <dbReference type="NCBI Taxonomy" id="407821"/>
    <lineage>
        <taxon>Eukaryota</taxon>
        <taxon>Metazoa</taxon>
        <taxon>Ecdysozoa</taxon>
        <taxon>Arthropoda</taxon>
        <taxon>Chelicerata</taxon>
        <taxon>Arachnida</taxon>
        <taxon>Araneae</taxon>
        <taxon>Araneomorphae</taxon>
        <taxon>Entelegynae</taxon>
        <taxon>Eresoidea</taxon>
        <taxon>Eresidae</taxon>
        <taxon>Stegodyphus</taxon>
    </lineage>
</organism>
<keyword evidence="2" id="KW-1185">Reference proteome</keyword>
<reference evidence="1 2" key="1">
    <citation type="submission" date="2013-11" db="EMBL/GenBank/DDBJ databases">
        <title>Genome sequencing of Stegodyphus mimosarum.</title>
        <authorList>
            <person name="Bechsgaard J."/>
        </authorList>
    </citation>
    <scope>NUCLEOTIDE SEQUENCE [LARGE SCALE GENOMIC DNA]</scope>
</reference>
<dbReference type="AlphaFoldDB" id="A0A087TSD1"/>
<evidence type="ECO:0000313" key="2">
    <source>
        <dbReference type="Proteomes" id="UP000054359"/>
    </source>
</evidence>
<protein>
    <submittedName>
        <fullName evidence="1">Uncharacterized protein</fullName>
    </submittedName>
</protein>
<sequence length="98" mass="11352">MLNSNNGPKQALRKDLFKLLNNAVFRIMIENLRKRTQIDVVRDEKKAENTCGFIKFPCIPSNSRTSSCRMEKKSLVLNCPLYGFFILRQLPPSQYSVQ</sequence>
<accession>A0A087TSD1</accession>
<proteinExistence type="predicted"/>
<dbReference type="EMBL" id="KK116531">
    <property type="protein sequence ID" value="KFM68020.1"/>
    <property type="molecule type" value="Genomic_DNA"/>
</dbReference>
<gene>
    <name evidence="1" type="ORF">X975_02456</name>
</gene>
<evidence type="ECO:0000313" key="1">
    <source>
        <dbReference type="EMBL" id="KFM68020.1"/>
    </source>
</evidence>